<evidence type="ECO:0000313" key="2">
    <source>
        <dbReference type="EMBL" id="PMS35234.1"/>
    </source>
</evidence>
<dbReference type="AlphaFoldDB" id="A0A2N7X0T5"/>
<proteinExistence type="predicted"/>
<keyword evidence="3" id="KW-1185">Reference proteome</keyword>
<dbReference type="EMBL" id="PNYC01000012">
    <property type="protein sequence ID" value="PMS35234.1"/>
    <property type="molecule type" value="Genomic_DNA"/>
</dbReference>
<feature type="region of interest" description="Disordered" evidence="1">
    <location>
        <begin position="45"/>
        <end position="71"/>
    </location>
</feature>
<protein>
    <submittedName>
        <fullName evidence="2">Uncharacterized protein</fullName>
    </submittedName>
</protein>
<accession>A0A2N7X0T5</accession>
<sequence>MDLLSLAWFAIGAVGLGAAATYWMAKWIPAPVAMKAAEHGRFAGLGEADHPAAPQHRRPQREALNVVRTAN</sequence>
<gene>
    <name evidence="2" type="ORF">C0Z20_19165</name>
</gene>
<dbReference type="STRING" id="863227.GCA_000373005_05534"/>
<dbReference type="Proteomes" id="UP000235777">
    <property type="component" value="Unassembled WGS sequence"/>
</dbReference>
<reference evidence="2 3" key="1">
    <citation type="submission" date="2018-01" db="EMBL/GenBank/DDBJ databases">
        <title>Whole genome analyses suggest that Burkholderia sensu lato contains two further novel genera in the rhizoxinica-symbiotica group Mycetohabitans gen. nov., and Trinickia gen. nov.: implications for the evolution of diazotrophy and nodulation in the Burkholderiaceae.</title>
        <authorList>
            <person name="Estrada-de los Santos P."/>
            <person name="Palmer M."/>
            <person name="Chavez-Ramirez B."/>
            <person name="Beukes C."/>
            <person name="Steenkamp E.T."/>
            <person name="Hirsch A.M."/>
            <person name="Manyaka P."/>
            <person name="Maluk M."/>
            <person name="Lafos M."/>
            <person name="Crook M."/>
            <person name="Gross E."/>
            <person name="Simon M.F."/>
            <person name="Bueno dos Reis Junior F."/>
            <person name="Poole P.S."/>
            <person name="Venter S.N."/>
            <person name="James E.K."/>
        </authorList>
    </citation>
    <scope>NUCLEOTIDE SEQUENCE [LARGE SCALE GENOMIC DNA]</scope>
    <source>
        <strain evidence="2 3">JPY 581</strain>
    </source>
</reference>
<dbReference type="RefSeq" id="WP_018444147.1">
    <property type="nucleotide sequence ID" value="NZ_KB890219.1"/>
</dbReference>
<dbReference type="OrthoDB" id="9033896at2"/>
<evidence type="ECO:0000256" key="1">
    <source>
        <dbReference type="SAM" id="MobiDB-lite"/>
    </source>
</evidence>
<comment type="caution">
    <text evidence="2">The sequence shown here is derived from an EMBL/GenBank/DDBJ whole genome shotgun (WGS) entry which is preliminary data.</text>
</comment>
<name>A0A2N7X0T5_9BURK</name>
<evidence type="ECO:0000313" key="3">
    <source>
        <dbReference type="Proteomes" id="UP000235777"/>
    </source>
</evidence>
<organism evidence="2 3">
    <name type="scientific">Trinickia symbiotica</name>
    <dbReference type="NCBI Taxonomy" id="863227"/>
    <lineage>
        <taxon>Bacteria</taxon>
        <taxon>Pseudomonadati</taxon>
        <taxon>Pseudomonadota</taxon>
        <taxon>Betaproteobacteria</taxon>
        <taxon>Burkholderiales</taxon>
        <taxon>Burkholderiaceae</taxon>
        <taxon>Trinickia</taxon>
    </lineage>
</organism>